<keyword evidence="9" id="KW-0067">ATP-binding</keyword>
<dbReference type="SMART" id="SM00387">
    <property type="entry name" value="HATPase_c"/>
    <property type="match status" value="1"/>
</dbReference>
<keyword evidence="7" id="KW-0547">Nucleotide-binding</keyword>
<feature type="domain" description="HAMP" evidence="13">
    <location>
        <begin position="190"/>
        <end position="244"/>
    </location>
</feature>
<keyword evidence="11" id="KW-0812">Transmembrane</keyword>
<evidence type="ECO:0000256" key="11">
    <source>
        <dbReference type="SAM" id="Phobius"/>
    </source>
</evidence>
<evidence type="ECO:0000259" key="12">
    <source>
        <dbReference type="PROSITE" id="PS50109"/>
    </source>
</evidence>
<comment type="caution">
    <text evidence="14">The sequence shown here is derived from an EMBL/GenBank/DDBJ whole genome shotgun (WGS) entry which is preliminary data.</text>
</comment>
<evidence type="ECO:0000256" key="2">
    <source>
        <dbReference type="ARBA" id="ARBA00004651"/>
    </source>
</evidence>
<dbReference type="InterPro" id="IPR036097">
    <property type="entry name" value="HisK_dim/P_sf"/>
</dbReference>
<keyword evidence="8 14" id="KW-0418">Kinase</keyword>
<evidence type="ECO:0000256" key="10">
    <source>
        <dbReference type="SAM" id="Coils"/>
    </source>
</evidence>
<dbReference type="Gene3D" id="1.10.287.130">
    <property type="match status" value="1"/>
</dbReference>
<dbReference type="GO" id="GO:0016301">
    <property type="term" value="F:kinase activity"/>
    <property type="evidence" value="ECO:0007669"/>
    <property type="project" value="UniProtKB-KW"/>
</dbReference>
<keyword evidence="10" id="KW-0175">Coiled coil</keyword>
<dbReference type="Pfam" id="PF00512">
    <property type="entry name" value="HisKA"/>
    <property type="match status" value="1"/>
</dbReference>
<evidence type="ECO:0000256" key="8">
    <source>
        <dbReference type="ARBA" id="ARBA00022777"/>
    </source>
</evidence>
<dbReference type="Pfam" id="PF02518">
    <property type="entry name" value="HATPase_c"/>
    <property type="match status" value="1"/>
</dbReference>
<dbReference type="Proteomes" id="UP001169063">
    <property type="component" value="Unassembled WGS sequence"/>
</dbReference>
<evidence type="ECO:0000256" key="6">
    <source>
        <dbReference type="ARBA" id="ARBA00022679"/>
    </source>
</evidence>
<evidence type="ECO:0000256" key="1">
    <source>
        <dbReference type="ARBA" id="ARBA00000085"/>
    </source>
</evidence>
<evidence type="ECO:0000256" key="3">
    <source>
        <dbReference type="ARBA" id="ARBA00012438"/>
    </source>
</evidence>
<dbReference type="PROSITE" id="PS50109">
    <property type="entry name" value="HIS_KIN"/>
    <property type="match status" value="1"/>
</dbReference>
<dbReference type="PANTHER" id="PTHR44936">
    <property type="entry name" value="SENSOR PROTEIN CREC"/>
    <property type="match status" value="1"/>
</dbReference>
<dbReference type="InterPro" id="IPR050980">
    <property type="entry name" value="2C_sensor_his_kinase"/>
</dbReference>
<evidence type="ECO:0000256" key="7">
    <source>
        <dbReference type="ARBA" id="ARBA00022741"/>
    </source>
</evidence>
<evidence type="ECO:0000259" key="13">
    <source>
        <dbReference type="PROSITE" id="PS50885"/>
    </source>
</evidence>
<organism evidence="14 15">
    <name type="scientific">Peiella sedimenti</name>
    <dbReference type="NCBI Taxonomy" id="3061083"/>
    <lineage>
        <taxon>Bacteria</taxon>
        <taxon>Pseudomonadati</taxon>
        <taxon>Pseudomonadota</taxon>
        <taxon>Alphaproteobacteria</taxon>
        <taxon>Caulobacterales</taxon>
        <taxon>Caulobacteraceae</taxon>
        <taxon>Peiella</taxon>
    </lineage>
</organism>
<comment type="catalytic activity">
    <reaction evidence="1">
        <text>ATP + protein L-histidine = ADP + protein N-phospho-L-histidine.</text>
        <dbReference type="EC" id="2.7.13.3"/>
    </reaction>
</comment>
<dbReference type="Gene3D" id="3.30.565.10">
    <property type="entry name" value="Histidine kinase-like ATPase, C-terminal domain"/>
    <property type="match status" value="1"/>
</dbReference>
<keyword evidence="5" id="KW-0597">Phosphoprotein</keyword>
<keyword evidence="11" id="KW-0472">Membrane</keyword>
<evidence type="ECO:0000313" key="14">
    <source>
        <dbReference type="EMBL" id="MDO1559160.1"/>
    </source>
</evidence>
<dbReference type="PRINTS" id="PR00344">
    <property type="entry name" value="BCTRLSENSOR"/>
</dbReference>
<dbReference type="SMART" id="SM00388">
    <property type="entry name" value="HisKA"/>
    <property type="match status" value="1"/>
</dbReference>
<feature type="transmembrane region" description="Helical" evidence="11">
    <location>
        <begin position="20"/>
        <end position="41"/>
    </location>
</feature>
<dbReference type="EC" id="2.7.13.3" evidence="3"/>
<evidence type="ECO:0000256" key="4">
    <source>
        <dbReference type="ARBA" id="ARBA00022475"/>
    </source>
</evidence>
<dbReference type="InterPro" id="IPR003660">
    <property type="entry name" value="HAMP_dom"/>
</dbReference>
<proteinExistence type="predicted"/>
<reference evidence="14" key="1">
    <citation type="submission" date="2023-07" db="EMBL/GenBank/DDBJ databases">
        <title>Brevundimonas soil sp. nov., isolated from the soil of chemical plant.</title>
        <authorList>
            <person name="Wu N."/>
        </authorList>
    </citation>
    <scope>NUCLEOTIDE SEQUENCE</scope>
    <source>
        <strain evidence="14">XZ-24</strain>
    </source>
</reference>
<evidence type="ECO:0000313" key="15">
    <source>
        <dbReference type="Proteomes" id="UP001169063"/>
    </source>
</evidence>
<sequence>MRVFGRSVWPPQGLSARMLLLTAGFTVAVELLILAPSAASFHERWLLDRVRAAEVASIGVDALPYDLVEDDVGRQLLEGAGVAAVAVGEEGVRRLLLRAPEMEEAPDFIDLRRTDYLARLTAPWETLFGAPDRMIRINARPRFRQGDFVEVVVPAVPLQRELRVYLLQILGVSALISLTAGALLYLALSALILRPVQRLTESIERFRADPEAPAPAVVEPRQDEIGRVEMELDRMREEVRQALRSRARLAALGAAVAKISHDLRNMLSAAQIASERLADSADPRVAKALPRLERALDRALTLSENVLDYGKTEEPAPQLHRLRLAGVVRAAAEDAGLDDQRVRLTWKGPARLQVQADPDHLHRILVNLMRNARQAIEQDRPGGEGRVAVSARREPGWVLIRLSDDGPGLPERIRQRLFQPFSGARPGGAGLGLAISRELAEAHGGRLELLDSGPTGAVFEIALPDPESPISA</sequence>
<keyword evidence="11" id="KW-1133">Transmembrane helix</keyword>
<dbReference type="InterPro" id="IPR003661">
    <property type="entry name" value="HisK_dim/P_dom"/>
</dbReference>
<dbReference type="InterPro" id="IPR005467">
    <property type="entry name" value="His_kinase_dom"/>
</dbReference>
<dbReference type="InterPro" id="IPR004358">
    <property type="entry name" value="Sig_transdc_His_kin-like_C"/>
</dbReference>
<feature type="coiled-coil region" evidence="10">
    <location>
        <begin position="225"/>
        <end position="252"/>
    </location>
</feature>
<dbReference type="EMBL" id="JAUKTR010000002">
    <property type="protein sequence ID" value="MDO1559160.1"/>
    <property type="molecule type" value="Genomic_DNA"/>
</dbReference>
<dbReference type="InterPro" id="IPR003594">
    <property type="entry name" value="HATPase_dom"/>
</dbReference>
<dbReference type="PANTHER" id="PTHR44936:SF10">
    <property type="entry name" value="SENSOR PROTEIN RSTB"/>
    <property type="match status" value="1"/>
</dbReference>
<gene>
    <name evidence="14" type="ORF">Q0812_06930</name>
</gene>
<dbReference type="SUPFAM" id="SSF47384">
    <property type="entry name" value="Homodimeric domain of signal transducing histidine kinase"/>
    <property type="match status" value="1"/>
</dbReference>
<accession>A0ABT8SLY5</accession>
<name>A0ABT8SLY5_9CAUL</name>
<dbReference type="PROSITE" id="PS50885">
    <property type="entry name" value="HAMP"/>
    <property type="match status" value="1"/>
</dbReference>
<dbReference type="RefSeq" id="WP_302109583.1">
    <property type="nucleotide sequence ID" value="NZ_JAUKTR010000002.1"/>
</dbReference>
<comment type="subcellular location">
    <subcellularLocation>
        <location evidence="2">Cell membrane</location>
        <topology evidence="2">Multi-pass membrane protein</topology>
    </subcellularLocation>
</comment>
<keyword evidence="6" id="KW-0808">Transferase</keyword>
<dbReference type="InterPro" id="IPR036890">
    <property type="entry name" value="HATPase_C_sf"/>
</dbReference>
<dbReference type="CDD" id="cd00075">
    <property type="entry name" value="HATPase"/>
    <property type="match status" value="1"/>
</dbReference>
<feature type="transmembrane region" description="Helical" evidence="11">
    <location>
        <begin position="164"/>
        <end position="188"/>
    </location>
</feature>
<keyword evidence="15" id="KW-1185">Reference proteome</keyword>
<evidence type="ECO:0000256" key="5">
    <source>
        <dbReference type="ARBA" id="ARBA00022553"/>
    </source>
</evidence>
<protein>
    <recommendedName>
        <fullName evidence="3">histidine kinase</fullName>
        <ecNumber evidence="3">2.7.13.3</ecNumber>
    </recommendedName>
</protein>
<dbReference type="SUPFAM" id="SSF55874">
    <property type="entry name" value="ATPase domain of HSP90 chaperone/DNA topoisomerase II/histidine kinase"/>
    <property type="match status" value="1"/>
</dbReference>
<dbReference type="Gene3D" id="6.10.340.10">
    <property type="match status" value="1"/>
</dbReference>
<dbReference type="CDD" id="cd00082">
    <property type="entry name" value="HisKA"/>
    <property type="match status" value="1"/>
</dbReference>
<feature type="domain" description="Histidine kinase" evidence="12">
    <location>
        <begin position="258"/>
        <end position="467"/>
    </location>
</feature>
<keyword evidence="4" id="KW-1003">Cell membrane</keyword>
<evidence type="ECO:0000256" key="9">
    <source>
        <dbReference type="ARBA" id="ARBA00022840"/>
    </source>
</evidence>